<evidence type="ECO:0000313" key="3">
    <source>
        <dbReference type="Proteomes" id="UP000070433"/>
    </source>
</evidence>
<keyword evidence="1" id="KW-0812">Transmembrane</keyword>
<organism evidence="2 3">
    <name type="scientific">Ramlibacter tataouinensis</name>
    <dbReference type="NCBI Taxonomy" id="94132"/>
    <lineage>
        <taxon>Bacteria</taxon>
        <taxon>Pseudomonadati</taxon>
        <taxon>Pseudomonadota</taxon>
        <taxon>Betaproteobacteria</taxon>
        <taxon>Burkholderiales</taxon>
        <taxon>Comamonadaceae</taxon>
        <taxon>Ramlibacter</taxon>
    </lineage>
</organism>
<gene>
    <name evidence="2" type="ORF">UC35_09770</name>
</gene>
<evidence type="ECO:0000313" key="2">
    <source>
        <dbReference type="EMBL" id="AMO23126.1"/>
    </source>
</evidence>
<feature type="transmembrane region" description="Helical" evidence="1">
    <location>
        <begin position="65"/>
        <end position="82"/>
    </location>
</feature>
<keyword evidence="3" id="KW-1185">Reference proteome</keyword>
<dbReference type="EMBL" id="CP010951">
    <property type="protein sequence ID" value="AMO23126.1"/>
    <property type="molecule type" value="Genomic_DNA"/>
</dbReference>
<reference evidence="2 3" key="1">
    <citation type="journal article" date="2014" name="Int. J. Syst. Evol. Microbiol.">
        <title>Ramlibacter solisilvae sp. nov., isolated from forest soil, and emended description of the genus Ramlibacter.</title>
        <authorList>
            <person name="Lee H.J."/>
            <person name="Lee S.H."/>
            <person name="Lee S.S."/>
            <person name="Lee J.S."/>
            <person name="Kim Y."/>
            <person name="Kim S.C."/>
            <person name="Jeon C.O."/>
        </authorList>
    </citation>
    <scope>NUCLEOTIDE SEQUENCE [LARGE SCALE GENOMIC DNA]</scope>
    <source>
        <strain evidence="2 3">5-10</strain>
    </source>
</reference>
<feature type="transmembrane region" description="Helical" evidence="1">
    <location>
        <begin position="113"/>
        <end position="130"/>
    </location>
</feature>
<keyword evidence="1" id="KW-0472">Membrane</keyword>
<feature type="transmembrane region" description="Helical" evidence="1">
    <location>
        <begin position="88"/>
        <end position="106"/>
    </location>
</feature>
<evidence type="ECO:0000256" key="1">
    <source>
        <dbReference type="SAM" id="Phobius"/>
    </source>
</evidence>
<keyword evidence="1" id="KW-1133">Transmembrane helix</keyword>
<name>A0A127JT48_9BURK</name>
<protein>
    <submittedName>
        <fullName evidence="2">Uncharacterized protein</fullName>
    </submittedName>
</protein>
<feature type="transmembrane region" description="Helical" evidence="1">
    <location>
        <begin position="35"/>
        <end position="53"/>
    </location>
</feature>
<dbReference type="Proteomes" id="UP000070433">
    <property type="component" value="Chromosome"/>
</dbReference>
<dbReference type="AlphaFoldDB" id="A0A127JT48"/>
<accession>A0A127JT48</accession>
<proteinExistence type="predicted"/>
<sequence length="395" mass="43895">MIRFVPDTWRDALLRPLAMAAPDGGVYIETMAPDFRFMFVLSLLAILPALLLLKRHRPELPLRPVTLLLAITALAFVPWLMTTGNGRYFMVFLLAVGPLCLALVHLMPATRGFRLAAGACLIAVQAFAVYQSDSIRQWGLLPWKEAPYFKVELPEDMRTRPGTYVTMSSISYALIAPQLHPDSSWLSVTTLTTDRHKTAVGRRAHVLLSKAMPQLIVPVIPEHATAESLPDGEAIRGINLLLEPHALAVDQPPNCRLLPSESLASSPAFQQARATGNATVAGFWACPLRYPVAVSRPKISQTRFDAVFRKVETICPRFFRPGEASTQAIHGGEMREYFEADMKVYVMDDEVVLYRYKRSISPSRIGTVAEVMGGKARVDCSNIRGRSGLPWEREL</sequence>